<dbReference type="AlphaFoldDB" id="A0A3L7J8L1"/>
<dbReference type="Gene3D" id="3.30.565.10">
    <property type="entry name" value="Histidine kinase-like ATPase, C-terminal domain"/>
    <property type="match status" value="1"/>
</dbReference>
<evidence type="ECO:0000256" key="6">
    <source>
        <dbReference type="ARBA" id="ARBA00022840"/>
    </source>
</evidence>
<reference evidence="10 11" key="1">
    <citation type="submission" date="2018-10" db="EMBL/GenBank/DDBJ databases">
        <title>Notoacmeibacter sp. M2BS9Y-3-1, whole genome shotgun sequence.</title>
        <authorList>
            <person name="Tuo L."/>
        </authorList>
    </citation>
    <scope>NUCLEOTIDE SEQUENCE [LARGE SCALE GENOMIC DNA]</scope>
    <source>
        <strain evidence="10 11">M2BS9Y-3-1</strain>
    </source>
</reference>
<feature type="transmembrane region" description="Helical" evidence="8">
    <location>
        <begin position="65"/>
        <end position="85"/>
    </location>
</feature>
<dbReference type="GO" id="GO:0005524">
    <property type="term" value="F:ATP binding"/>
    <property type="evidence" value="ECO:0007669"/>
    <property type="project" value="UniProtKB-KW"/>
</dbReference>
<name>A0A3L7J8L1_9HYPH</name>
<evidence type="ECO:0000256" key="7">
    <source>
        <dbReference type="SAM" id="MobiDB-lite"/>
    </source>
</evidence>
<dbReference type="Proteomes" id="UP000281094">
    <property type="component" value="Unassembled WGS sequence"/>
</dbReference>
<dbReference type="EMBL" id="RCWN01000001">
    <property type="protein sequence ID" value="RLQ87077.1"/>
    <property type="molecule type" value="Genomic_DNA"/>
</dbReference>
<feature type="transmembrane region" description="Helical" evidence="8">
    <location>
        <begin position="217"/>
        <end position="241"/>
    </location>
</feature>
<evidence type="ECO:0000256" key="5">
    <source>
        <dbReference type="ARBA" id="ARBA00022777"/>
    </source>
</evidence>
<keyword evidence="4" id="KW-0547">Nucleotide-binding</keyword>
<feature type="compositionally biased region" description="Basic and acidic residues" evidence="7">
    <location>
        <begin position="1"/>
        <end position="18"/>
    </location>
</feature>
<dbReference type="PROSITE" id="PS50109">
    <property type="entry name" value="HIS_KIN"/>
    <property type="match status" value="1"/>
</dbReference>
<evidence type="ECO:0000313" key="10">
    <source>
        <dbReference type="EMBL" id="RLQ87077.1"/>
    </source>
</evidence>
<evidence type="ECO:0000259" key="9">
    <source>
        <dbReference type="PROSITE" id="PS50109"/>
    </source>
</evidence>
<dbReference type="SMART" id="SM00387">
    <property type="entry name" value="HATPase_c"/>
    <property type="match status" value="1"/>
</dbReference>
<dbReference type="PANTHER" id="PTHR44936:SF10">
    <property type="entry name" value="SENSOR PROTEIN RSTB"/>
    <property type="match status" value="1"/>
</dbReference>
<dbReference type="InterPro" id="IPR004358">
    <property type="entry name" value="Sig_transdc_His_kin-like_C"/>
</dbReference>
<dbReference type="Gene3D" id="1.10.287.130">
    <property type="match status" value="1"/>
</dbReference>
<dbReference type="InterPro" id="IPR005467">
    <property type="entry name" value="His_kinase_dom"/>
</dbReference>
<proteinExistence type="predicted"/>
<dbReference type="Pfam" id="PF02518">
    <property type="entry name" value="HATPase_c"/>
    <property type="match status" value="1"/>
</dbReference>
<keyword evidence="6" id="KW-0067">ATP-binding</keyword>
<dbReference type="PRINTS" id="PR00344">
    <property type="entry name" value="BCTRLSENSOR"/>
</dbReference>
<evidence type="ECO:0000313" key="11">
    <source>
        <dbReference type="Proteomes" id="UP000281094"/>
    </source>
</evidence>
<dbReference type="GO" id="GO:0004673">
    <property type="term" value="F:protein histidine kinase activity"/>
    <property type="evidence" value="ECO:0007669"/>
    <property type="project" value="UniProtKB-EC"/>
</dbReference>
<feature type="domain" description="Histidine kinase" evidence="9">
    <location>
        <begin position="307"/>
        <end position="519"/>
    </location>
</feature>
<keyword evidence="8" id="KW-0812">Transmembrane</keyword>
<protein>
    <recommendedName>
        <fullName evidence="2">histidine kinase</fullName>
        <ecNumber evidence="2">2.7.13.3</ecNumber>
    </recommendedName>
</protein>
<dbReference type="InterPro" id="IPR003594">
    <property type="entry name" value="HATPase_dom"/>
</dbReference>
<keyword evidence="8" id="KW-1133">Transmembrane helix</keyword>
<evidence type="ECO:0000256" key="8">
    <source>
        <dbReference type="SAM" id="Phobius"/>
    </source>
</evidence>
<evidence type="ECO:0000256" key="4">
    <source>
        <dbReference type="ARBA" id="ARBA00022741"/>
    </source>
</evidence>
<dbReference type="EC" id="2.7.13.3" evidence="2"/>
<comment type="catalytic activity">
    <reaction evidence="1">
        <text>ATP + protein L-histidine = ADP + protein N-phospho-L-histidine.</text>
        <dbReference type="EC" id="2.7.13.3"/>
    </reaction>
</comment>
<evidence type="ECO:0000256" key="2">
    <source>
        <dbReference type="ARBA" id="ARBA00012438"/>
    </source>
</evidence>
<comment type="caution">
    <text evidence="10">The sequence shown here is derived from an EMBL/GenBank/DDBJ whole genome shotgun (WGS) entry which is preliminary data.</text>
</comment>
<dbReference type="InterPro" id="IPR036890">
    <property type="entry name" value="HATPase_C_sf"/>
</dbReference>
<dbReference type="RefSeq" id="WP_121644045.1">
    <property type="nucleotide sequence ID" value="NZ_RCWN01000001.1"/>
</dbReference>
<evidence type="ECO:0000256" key="3">
    <source>
        <dbReference type="ARBA" id="ARBA00022679"/>
    </source>
</evidence>
<keyword evidence="3" id="KW-0808">Transferase</keyword>
<accession>A0A3L7J8L1</accession>
<sequence>MEEPYELRHANEPSDVRPKPAPQVYEQEHPADPPAAAGDEVVQSAGVASPAVASVPLSRGLSGKLLLFTAVFVLLAEILIFPPSAAHFRANWLGDKLGSAAAAGRVLIETADGPVDGSSRDRILNDTGVRFIAVHDNEMSRVVAGPDDALSVDASIAMSEARRPIASIPATFRTLFSDGERILRVYGEVADSPGKIYEIVLAEAPLHSGLVAYSRNVALLSLLVSAITASLVFFVIMRLFIAPIRRMTRSMLIYSQDPSDRSRILKPSGRGDEIGVAEDQLAAMQFQLTDALDQQRRLADLGLAVSKINHDMRNILSVAQILTERLERSSDPMVQRFGPRLVQTMDRAIAYANNVLEYGKSRERPPDRRRLKLGTLIEEVRQLAEIEAEAVEFRNEVEPDFEVDADAEQLFRVINNLCRNAIEAMVNESDRPGLIRRLTVSARRQGAVAFIRISDTGPGLPQKALENLFTAFRGSARSGGTGLGLAIAHELVRAHGGQLELMESRGGHTCFCIELPDAPIRFRARKDTLI</sequence>
<keyword evidence="8" id="KW-0472">Membrane</keyword>
<feature type="region of interest" description="Disordered" evidence="7">
    <location>
        <begin position="1"/>
        <end position="42"/>
    </location>
</feature>
<gene>
    <name evidence="10" type="ORF">D8780_01455</name>
</gene>
<organism evidence="10 11">
    <name type="scientific">Notoacmeibacter ruber</name>
    <dbReference type="NCBI Taxonomy" id="2670375"/>
    <lineage>
        <taxon>Bacteria</taxon>
        <taxon>Pseudomonadati</taxon>
        <taxon>Pseudomonadota</taxon>
        <taxon>Alphaproteobacteria</taxon>
        <taxon>Hyphomicrobiales</taxon>
        <taxon>Notoacmeibacteraceae</taxon>
        <taxon>Notoacmeibacter</taxon>
    </lineage>
</organism>
<keyword evidence="5 10" id="KW-0418">Kinase</keyword>
<keyword evidence="11" id="KW-1185">Reference proteome</keyword>
<dbReference type="InterPro" id="IPR050980">
    <property type="entry name" value="2C_sensor_his_kinase"/>
</dbReference>
<dbReference type="CDD" id="cd00075">
    <property type="entry name" value="HATPase"/>
    <property type="match status" value="1"/>
</dbReference>
<dbReference type="PANTHER" id="PTHR44936">
    <property type="entry name" value="SENSOR PROTEIN CREC"/>
    <property type="match status" value="1"/>
</dbReference>
<evidence type="ECO:0000256" key="1">
    <source>
        <dbReference type="ARBA" id="ARBA00000085"/>
    </source>
</evidence>
<dbReference type="SUPFAM" id="SSF55874">
    <property type="entry name" value="ATPase domain of HSP90 chaperone/DNA topoisomerase II/histidine kinase"/>
    <property type="match status" value="1"/>
</dbReference>